<feature type="region of interest" description="Disordered" evidence="1">
    <location>
        <begin position="120"/>
        <end position="139"/>
    </location>
</feature>
<evidence type="ECO:0000313" key="2">
    <source>
        <dbReference type="EMBL" id="GLY91263.1"/>
    </source>
</evidence>
<comment type="caution">
    <text evidence="2">The sequence shown here is derived from an EMBL/GenBank/DDBJ whole genome shotgun (WGS) entry which is preliminary data.</text>
</comment>
<dbReference type="EMBL" id="BSTK01000019">
    <property type="protein sequence ID" value="GLY91263.1"/>
    <property type="molecule type" value="Genomic_DNA"/>
</dbReference>
<reference evidence="2" key="1">
    <citation type="submission" date="2023-03" db="EMBL/GenBank/DDBJ databases">
        <title>Actinoallomurus iriomotensis NBRC 103684.</title>
        <authorList>
            <person name="Ichikawa N."/>
            <person name="Sato H."/>
            <person name="Tonouchi N."/>
        </authorList>
    </citation>
    <scope>NUCLEOTIDE SEQUENCE</scope>
    <source>
        <strain evidence="2">NBRC 103684</strain>
    </source>
</reference>
<dbReference type="SUPFAM" id="SSF89392">
    <property type="entry name" value="Prokaryotic lipoproteins and lipoprotein localization factors"/>
    <property type="match status" value="1"/>
</dbReference>
<keyword evidence="3" id="KW-1185">Reference proteome</keyword>
<dbReference type="Proteomes" id="UP001165074">
    <property type="component" value="Unassembled WGS sequence"/>
</dbReference>
<proteinExistence type="predicted"/>
<protein>
    <submittedName>
        <fullName evidence="2">Uncharacterized protein</fullName>
    </submittedName>
</protein>
<organism evidence="2 3">
    <name type="scientific">Actinoallomurus iriomotensis</name>
    <dbReference type="NCBI Taxonomy" id="478107"/>
    <lineage>
        <taxon>Bacteria</taxon>
        <taxon>Bacillati</taxon>
        <taxon>Actinomycetota</taxon>
        <taxon>Actinomycetes</taxon>
        <taxon>Streptosporangiales</taxon>
        <taxon>Thermomonosporaceae</taxon>
        <taxon>Actinoallomurus</taxon>
    </lineage>
</organism>
<name>A0A9W6SCZ5_9ACTN</name>
<sequence length="139" mass="14694">MSVSGRQFDDPALNTKLLTASKDVRQVGQETVGGVRTTHYEGTYSMTDALAKLSGDQRAQAQKSFGEAGFDKLNFDVWVDGRQLPRRVTVATPSGAKAAMKVTIDYTAFNVPVSVTVPPKSQVTDGADMLGGGGQNTPG</sequence>
<dbReference type="Gene3D" id="2.50.20.20">
    <property type="match status" value="1"/>
</dbReference>
<accession>A0A9W6SCZ5</accession>
<evidence type="ECO:0000313" key="3">
    <source>
        <dbReference type="Proteomes" id="UP001165074"/>
    </source>
</evidence>
<dbReference type="InterPro" id="IPR029046">
    <property type="entry name" value="LolA/LolB/LppX"/>
</dbReference>
<feature type="compositionally biased region" description="Gly residues" evidence="1">
    <location>
        <begin position="129"/>
        <end position="139"/>
    </location>
</feature>
<dbReference type="AlphaFoldDB" id="A0A9W6SCZ5"/>
<evidence type="ECO:0000256" key="1">
    <source>
        <dbReference type="SAM" id="MobiDB-lite"/>
    </source>
</evidence>
<gene>
    <name evidence="2" type="ORF">Airi02_091920</name>
</gene>